<dbReference type="PANTHER" id="PTHR31632:SF2">
    <property type="entry name" value="PLASMA MEMBRANE IRON PERMEASE"/>
    <property type="match status" value="1"/>
</dbReference>
<accession>A0A4V2VQI1</accession>
<dbReference type="PROSITE" id="PS51007">
    <property type="entry name" value="CYTC"/>
    <property type="match status" value="1"/>
</dbReference>
<evidence type="ECO:0000256" key="5">
    <source>
        <dbReference type="ARBA" id="ARBA00022723"/>
    </source>
</evidence>
<keyword evidence="6 10" id="KW-1133">Transmembrane helix</keyword>
<proteinExistence type="inferred from homology"/>
<dbReference type="GO" id="GO:0009055">
    <property type="term" value="F:electron transfer activity"/>
    <property type="evidence" value="ECO:0007669"/>
    <property type="project" value="InterPro"/>
</dbReference>
<dbReference type="Proteomes" id="UP000295110">
    <property type="component" value="Unassembled WGS sequence"/>
</dbReference>
<dbReference type="RefSeq" id="WP_132572913.1">
    <property type="nucleotide sequence ID" value="NZ_CBCSGL010000012.1"/>
</dbReference>
<dbReference type="SUPFAM" id="SSF46626">
    <property type="entry name" value="Cytochrome c"/>
    <property type="match status" value="1"/>
</dbReference>
<organism evidence="13 14">
    <name type="scientific">Roseateles saccharophilus</name>
    <name type="common">Pseudomonas saccharophila</name>
    <dbReference type="NCBI Taxonomy" id="304"/>
    <lineage>
        <taxon>Bacteria</taxon>
        <taxon>Pseudomonadati</taxon>
        <taxon>Pseudomonadota</taxon>
        <taxon>Betaproteobacteria</taxon>
        <taxon>Burkholderiales</taxon>
        <taxon>Sphaerotilaceae</taxon>
        <taxon>Roseateles</taxon>
    </lineage>
</organism>
<feature type="chain" id="PRO_5020713734" evidence="11">
    <location>
        <begin position="26"/>
        <end position="645"/>
    </location>
</feature>
<dbReference type="PANTHER" id="PTHR31632">
    <property type="entry name" value="IRON TRANSPORTER FTH1"/>
    <property type="match status" value="1"/>
</dbReference>
<evidence type="ECO:0000256" key="6">
    <source>
        <dbReference type="ARBA" id="ARBA00022989"/>
    </source>
</evidence>
<gene>
    <name evidence="13" type="ORF">EV671_101681</name>
</gene>
<dbReference type="GO" id="GO:0015093">
    <property type="term" value="F:ferrous iron transmembrane transporter activity"/>
    <property type="evidence" value="ECO:0007669"/>
    <property type="project" value="TreeGrafter"/>
</dbReference>
<dbReference type="GO" id="GO:0033573">
    <property type="term" value="C:high-affinity iron permease complex"/>
    <property type="evidence" value="ECO:0007669"/>
    <property type="project" value="InterPro"/>
</dbReference>
<keyword evidence="5 9" id="KW-0479">Metal-binding</keyword>
<reference evidence="13 14" key="1">
    <citation type="submission" date="2019-03" db="EMBL/GenBank/DDBJ databases">
        <title>Genomic Encyclopedia of Type Strains, Phase IV (KMG-IV): sequencing the most valuable type-strain genomes for metagenomic binning, comparative biology and taxonomic classification.</title>
        <authorList>
            <person name="Goeker M."/>
        </authorList>
    </citation>
    <scope>NUCLEOTIDE SEQUENCE [LARGE SCALE GENOMIC DNA]</scope>
    <source>
        <strain evidence="13 14">DSM 654</strain>
    </source>
</reference>
<sequence>MRTFFTRFLGALLVLNLLGSTAATAQAVVPETAVRQIWQQIDYVGVDYGGAVAHGQVASASEYAEMREFVGNALTGARGLPPSAGRSQVIAAIEALNQAVERRAEPAEVSQLSRRASELLLAQYPVPVAPRVVPDLQRGAEVYRAQCAACHGATGHADGPLSAKLDPRPVAFSEHERARSRSLLALYQVVTQGVSGTSMASFAALPEADRWAVAFYAGTLSYDAARRDRGEATWKNDAAARAAFPDLAKLTTSSEAVAAETLGEERAQDVTAYLRSDPKVLVANQPSGLALARLQLTKSLAAARAGDSSEATRLALSAYLDGFEPVEPTLGVRNKALLAEVETKMLAYRSALSAGKVEEAAAAAKQLEALITSAEAELSAGAADPLTTFLGALTILLREGVEALLIVVAMIAFLRKADRQEALRYVHGGWVAALAAGGLTWWVATYFVSVSGASREVTEGLSSLFAAVVLLSVGLWMHQKSSAGRWQAYLKAHLSAALTRRSAWALFALAFIAVYREVFETVLFFSALAADGYGSAMVAGLITGSALLALIAFIFLRTSARMPIGKFFAASSVLVAVLAVVLVGKGIAGLQEAGWLSATPIDWLRLPVLGVYPTLQTNLAQILVLLAALAGFGFNALKAREGART</sequence>
<feature type="transmembrane region" description="Helical" evidence="10">
    <location>
        <begin position="567"/>
        <end position="588"/>
    </location>
</feature>
<keyword evidence="4 10" id="KW-0812">Transmembrane</keyword>
<evidence type="ECO:0000256" key="4">
    <source>
        <dbReference type="ARBA" id="ARBA00022692"/>
    </source>
</evidence>
<feature type="domain" description="Cytochrome c" evidence="12">
    <location>
        <begin position="134"/>
        <end position="278"/>
    </location>
</feature>
<evidence type="ECO:0000256" key="2">
    <source>
        <dbReference type="ARBA" id="ARBA00008333"/>
    </source>
</evidence>
<feature type="transmembrane region" description="Helical" evidence="10">
    <location>
        <begin position="389"/>
        <end position="413"/>
    </location>
</feature>
<dbReference type="InterPro" id="IPR004923">
    <property type="entry name" value="FTR1/Fip1/EfeU"/>
</dbReference>
<name>A0A4V2VQI1_ROSSA</name>
<feature type="transmembrane region" description="Helical" evidence="10">
    <location>
        <begin position="460"/>
        <end position="477"/>
    </location>
</feature>
<evidence type="ECO:0000259" key="12">
    <source>
        <dbReference type="PROSITE" id="PS51007"/>
    </source>
</evidence>
<comment type="similarity">
    <text evidence="2">Belongs to the oxidase-dependent Fe transporter (OFeT) (TC 9.A.10.1) family.</text>
</comment>
<keyword evidence="11" id="KW-0732">Signal</keyword>
<evidence type="ECO:0000256" key="10">
    <source>
        <dbReference type="SAM" id="Phobius"/>
    </source>
</evidence>
<feature type="transmembrane region" description="Helical" evidence="10">
    <location>
        <begin position="535"/>
        <end position="555"/>
    </location>
</feature>
<protein>
    <submittedName>
        <fullName evidence="13">High-affinity iron transporter</fullName>
    </submittedName>
</protein>
<keyword evidence="3 9" id="KW-0349">Heme</keyword>
<dbReference type="InterPro" id="IPR036909">
    <property type="entry name" value="Cyt_c-like_dom_sf"/>
</dbReference>
<dbReference type="GO" id="GO:0020037">
    <property type="term" value="F:heme binding"/>
    <property type="evidence" value="ECO:0007669"/>
    <property type="project" value="InterPro"/>
</dbReference>
<comment type="subcellular location">
    <subcellularLocation>
        <location evidence="1">Membrane</location>
        <topology evidence="1">Multi-pass membrane protein</topology>
    </subcellularLocation>
</comment>
<dbReference type="Gene3D" id="1.10.760.10">
    <property type="entry name" value="Cytochrome c-like domain"/>
    <property type="match status" value="1"/>
</dbReference>
<evidence type="ECO:0000256" key="1">
    <source>
        <dbReference type="ARBA" id="ARBA00004141"/>
    </source>
</evidence>
<evidence type="ECO:0000313" key="13">
    <source>
        <dbReference type="EMBL" id="TCU94659.1"/>
    </source>
</evidence>
<evidence type="ECO:0000256" key="11">
    <source>
        <dbReference type="SAM" id="SignalP"/>
    </source>
</evidence>
<evidence type="ECO:0000313" key="14">
    <source>
        <dbReference type="Proteomes" id="UP000295110"/>
    </source>
</evidence>
<comment type="caution">
    <text evidence="13">The sequence shown here is derived from an EMBL/GenBank/DDBJ whole genome shotgun (WGS) entry which is preliminary data.</text>
</comment>
<dbReference type="Pfam" id="PF13442">
    <property type="entry name" value="Cytochrome_CBB3"/>
    <property type="match status" value="1"/>
</dbReference>
<feature type="signal peptide" evidence="11">
    <location>
        <begin position="1"/>
        <end position="25"/>
    </location>
</feature>
<feature type="transmembrane region" description="Helical" evidence="10">
    <location>
        <begin position="619"/>
        <end position="637"/>
    </location>
</feature>
<evidence type="ECO:0000256" key="9">
    <source>
        <dbReference type="PROSITE-ProRule" id="PRU00433"/>
    </source>
</evidence>
<evidence type="ECO:0000256" key="7">
    <source>
        <dbReference type="ARBA" id="ARBA00023004"/>
    </source>
</evidence>
<dbReference type="GO" id="GO:0046872">
    <property type="term" value="F:metal ion binding"/>
    <property type="evidence" value="ECO:0007669"/>
    <property type="project" value="UniProtKB-KW"/>
</dbReference>
<keyword evidence="14" id="KW-1185">Reference proteome</keyword>
<keyword evidence="8 10" id="KW-0472">Membrane</keyword>
<dbReference type="InterPro" id="IPR009056">
    <property type="entry name" value="Cyt_c-like_dom"/>
</dbReference>
<feature type="transmembrane region" description="Helical" evidence="10">
    <location>
        <begin position="425"/>
        <end position="448"/>
    </location>
</feature>
<dbReference type="EMBL" id="SMBU01000016">
    <property type="protein sequence ID" value="TCU94659.1"/>
    <property type="molecule type" value="Genomic_DNA"/>
</dbReference>
<dbReference type="OrthoDB" id="9765171at2"/>
<evidence type="ECO:0000256" key="8">
    <source>
        <dbReference type="ARBA" id="ARBA00023136"/>
    </source>
</evidence>
<evidence type="ECO:0000256" key="3">
    <source>
        <dbReference type="ARBA" id="ARBA00022617"/>
    </source>
</evidence>
<feature type="transmembrane region" description="Helical" evidence="10">
    <location>
        <begin position="498"/>
        <end position="515"/>
    </location>
</feature>
<dbReference type="AlphaFoldDB" id="A0A4V2VQI1"/>
<keyword evidence="7 9" id="KW-0408">Iron</keyword>
<dbReference type="Pfam" id="PF03239">
    <property type="entry name" value="FTR1"/>
    <property type="match status" value="1"/>
</dbReference>